<evidence type="ECO:0000313" key="2">
    <source>
        <dbReference type="Proteomes" id="UP001223016"/>
    </source>
</evidence>
<proteinExistence type="predicted"/>
<sequence length="289" mass="31271">MNKYILTATVLISGCAPLQQAPLVYTSKQVLGIDISAPTTESAGISLNVGFKNIDAAYVPVAVSKETGSKDDTLVKDIYATYGEGQNHSNSEKKLTAEQKPIVEKIKEIQSEKDEKIAQLKTLVLKSENYNTLLKALETAPKGSLVIKEISKSIQKIKQSPETAPLIKESIEQNKKVDETALKESAEALKENISNLTVEENNKIIELNNSVDIKKRDAMSVFGSFSSSVNGTNTSGVSQNLGKMFSTGVAAQNLTQGIQKYSTLEKCIELINAAAQPAQKDAIIKMCTD</sequence>
<dbReference type="RefSeq" id="WP_304575807.1">
    <property type="nucleotide sequence ID" value="NZ_JAUQOO010000021.1"/>
</dbReference>
<keyword evidence="2" id="KW-1185">Reference proteome</keyword>
<protein>
    <recommendedName>
        <fullName evidence="3">Lipoprotein</fullName>
    </recommendedName>
</protein>
<gene>
    <name evidence="1" type="ORF">Q6A51_23020</name>
</gene>
<comment type="caution">
    <text evidence="1">The sequence shown here is derived from an EMBL/GenBank/DDBJ whole genome shotgun (WGS) entry which is preliminary data.</text>
</comment>
<organism evidence="1 2">
    <name type="scientific">Pseudomonas serbiensis</name>
    <dbReference type="NCBI Taxonomy" id="3064350"/>
    <lineage>
        <taxon>Bacteria</taxon>
        <taxon>Pseudomonadati</taxon>
        <taxon>Pseudomonadota</taxon>
        <taxon>Gammaproteobacteria</taxon>
        <taxon>Pseudomonadales</taxon>
        <taxon>Pseudomonadaceae</taxon>
        <taxon>Pseudomonas</taxon>
    </lineage>
</organism>
<evidence type="ECO:0000313" key="1">
    <source>
        <dbReference type="EMBL" id="MDO7929650.1"/>
    </source>
</evidence>
<accession>A0ABT9CW29</accession>
<reference evidence="1 2" key="1">
    <citation type="submission" date="2023-07" db="EMBL/GenBank/DDBJ databases">
        <title>Identification of four novel Pseudomonas species associated with bacterial leaf spot of cucurbits.</title>
        <authorList>
            <person name="Fullem K.R."/>
        </authorList>
    </citation>
    <scope>NUCLEOTIDE SEQUENCE [LARGE SCALE GENOMIC DNA]</scope>
    <source>
        <strain evidence="1 2">KFB 138</strain>
    </source>
</reference>
<evidence type="ECO:0008006" key="3">
    <source>
        <dbReference type="Google" id="ProtNLM"/>
    </source>
</evidence>
<dbReference type="EMBL" id="JAUQOO010000021">
    <property type="protein sequence ID" value="MDO7929650.1"/>
    <property type="molecule type" value="Genomic_DNA"/>
</dbReference>
<name>A0ABT9CW29_9PSED</name>
<dbReference type="Proteomes" id="UP001223016">
    <property type="component" value="Unassembled WGS sequence"/>
</dbReference>
<dbReference type="PROSITE" id="PS51257">
    <property type="entry name" value="PROKAR_LIPOPROTEIN"/>
    <property type="match status" value="1"/>
</dbReference>